<evidence type="ECO:0000313" key="4">
    <source>
        <dbReference type="Proteomes" id="UP001433071"/>
    </source>
</evidence>
<dbReference type="NCBIfam" id="TIGR01414">
    <property type="entry name" value="autotrans_barl"/>
    <property type="match status" value="1"/>
</dbReference>
<dbReference type="InterPro" id="IPR043990">
    <property type="entry name" value="AC_1"/>
</dbReference>
<evidence type="ECO:0000259" key="2">
    <source>
        <dbReference type="Pfam" id="PF18883"/>
    </source>
</evidence>
<protein>
    <submittedName>
        <fullName evidence="3">Autotransporter outer membrane beta-barrel domain-containing protein</fullName>
    </submittedName>
</protein>
<evidence type="ECO:0000256" key="1">
    <source>
        <dbReference type="ARBA" id="ARBA00022729"/>
    </source>
</evidence>
<proteinExistence type="predicted"/>
<gene>
    <name evidence="3" type="ORF">NKI36_13705</name>
</gene>
<dbReference type="CDD" id="cd01344">
    <property type="entry name" value="PL2_Passenger_AT"/>
    <property type="match status" value="1"/>
</dbReference>
<accession>A0ABV1YZM2</accession>
<dbReference type="InterPro" id="IPR012332">
    <property type="entry name" value="Autotransporter_pectin_lyase_C"/>
</dbReference>
<dbReference type="Gene3D" id="2.160.20.20">
    <property type="match status" value="2"/>
</dbReference>
<feature type="domain" description="Autochaperone" evidence="2">
    <location>
        <begin position="519"/>
        <end position="614"/>
    </location>
</feature>
<dbReference type="Proteomes" id="UP001433071">
    <property type="component" value="Unassembled WGS sequence"/>
</dbReference>
<sequence>MSQIGAGAKYDGFGFYEKTGNSTWTLTGTTTAITPWTLSGGILQISSDNNLGAATGGLTFNGGTLQNTAAFASARNIVLGDDGGTFLTDANLALSGNITGDGLLNKDGAGTLTLSGNNSYTAGTRILAGTLETVGGSAIGDQSSVFVLGGTLRILDDETVATLSSGLGVSGVVDLAGGDLKTSANFANVTASFYGNITGAGGFIKDGAYGQVLAGDSTYAGATQILDGTLYAVGAGRNSISDVSAVTIAAGATLSLVQPSPAFAGEESDDETIGSLSGVGNVNLGDKTLTLGGDNSSTTFSGVISGGGSLSKAGTGTFTLTGANTYSGGTTITAGTLVGNAASIRGKLSNAATVIFDQASDASFAAAIEGYNGADGAMIKQGAGELTLTGTSSLDWTIDQGGLVSAAERFGGDVSIGAGASFTFDQAANASYVGVLSGAGTFVKDGQGVLVLASDNSTFTGATSVSAGTLAAGAANAFSPSSQFSIASGATLDLAGTSQTIAGLSNAGTVRIAGGGLGNTLTISGDYVGNGGAVVLNTALGGDGSATDMLVISGNTSGTGTLQVANFGGSGGQTVGGIKIVDVGGVSNGSFSLNGNYIFEGDAAVVAGAYAYRLYQGGVSTPDDGDWYLRSELDKSLLFQAGAPVYEAYAGVLQSFNQLGTLQQRLGNRSLDRRSARRRRDLRRCEG</sequence>
<keyword evidence="1" id="KW-0732">Signal</keyword>
<dbReference type="Pfam" id="PF18883">
    <property type="entry name" value="AC_1"/>
    <property type="match status" value="1"/>
</dbReference>
<name>A0ABV1YZM2_9HYPH</name>
<dbReference type="InterPro" id="IPR011050">
    <property type="entry name" value="Pectin_lyase_fold/virulence"/>
</dbReference>
<dbReference type="PANTHER" id="PTHR35037:SF3">
    <property type="entry name" value="C-TERMINAL REGION OF AIDA-LIKE PROTEIN"/>
    <property type="match status" value="1"/>
</dbReference>
<comment type="caution">
    <text evidence="3">The sequence shown here is derived from an EMBL/GenBank/DDBJ whole genome shotgun (WGS) entry which is preliminary data.</text>
</comment>
<dbReference type="Pfam" id="PF12951">
    <property type="entry name" value="PATR"/>
    <property type="match status" value="6"/>
</dbReference>
<dbReference type="InterPro" id="IPR013425">
    <property type="entry name" value="Autotrns_rpt"/>
</dbReference>
<dbReference type="EMBL" id="JAMYQB010000009">
    <property type="protein sequence ID" value="MER9405104.1"/>
    <property type="molecule type" value="Genomic_DNA"/>
</dbReference>
<dbReference type="InterPro" id="IPR006315">
    <property type="entry name" value="OM_autotransptr_brl_dom"/>
</dbReference>
<dbReference type="InterPro" id="IPR051551">
    <property type="entry name" value="Autotransporter_adhesion"/>
</dbReference>
<dbReference type="PANTHER" id="PTHR35037">
    <property type="entry name" value="C-TERMINAL REGION OF AIDA-LIKE PROTEIN"/>
    <property type="match status" value="1"/>
</dbReference>
<evidence type="ECO:0000313" key="3">
    <source>
        <dbReference type="EMBL" id="MER9405104.1"/>
    </source>
</evidence>
<keyword evidence="4" id="KW-1185">Reference proteome</keyword>
<dbReference type="SUPFAM" id="SSF51126">
    <property type="entry name" value="Pectin lyase-like"/>
    <property type="match status" value="3"/>
</dbReference>
<organism evidence="3 4">
    <name type="scientific">Mesorhizobium caraganae</name>
    <dbReference type="NCBI Taxonomy" id="483206"/>
    <lineage>
        <taxon>Bacteria</taxon>
        <taxon>Pseudomonadati</taxon>
        <taxon>Pseudomonadota</taxon>
        <taxon>Alphaproteobacteria</taxon>
        <taxon>Hyphomicrobiales</taxon>
        <taxon>Phyllobacteriaceae</taxon>
        <taxon>Mesorhizobium</taxon>
    </lineage>
</organism>
<dbReference type="NCBIfam" id="TIGR02601">
    <property type="entry name" value="autotrns_rpt"/>
    <property type="match status" value="4"/>
</dbReference>
<reference evidence="3 4" key="1">
    <citation type="journal article" date="2024" name="Proc. Natl. Acad. Sci. U.S.A.">
        <title>The evolutionary genomics of adaptation to stress in wild rhizobium bacteria.</title>
        <authorList>
            <person name="Kehlet-Delgado H."/>
            <person name="Montoya A.P."/>
            <person name="Jensen K.T."/>
            <person name="Wendlandt C.E."/>
            <person name="Dexheimer C."/>
            <person name="Roberts M."/>
            <person name="Torres Martinez L."/>
            <person name="Friesen M.L."/>
            <person name="Griffitts J.S."/>
            <person name="Porter S.S."/>
        </authorList>
    </citation>
    <scope>NUCLEOTIDE SEQUENCE [LARGE SCALE GENOMIC DNA]</scope>
    <source>
        <strain evidence="3 4">M0641</strain>
    </source>
</reference>